<gene>
    <name evidence="1" type="ORF">E1B28_012666</name>
</gene>
<proteinExistence type="predicted"/>
<dbReference type="KEGG" id="more:E1B28_012666"/>
<organism evidence="1 2">
    <name type="scientific">Marasmius oreades</name>
    <name type="common">fairy-ring Marasmius</name>
    <dbReference type="NCBI Taxonomy" id="181124"/>
    <lineage>
        <taxon>Eukaryota</taxon>
        <taxon>Fungi</taxon>
        <taxon>Dikarya</taxon>
        <taxon>Basidiomycota</taxon>
        <taxon>Agaricomycotina</taxon>
        <taxon>Agaricomycetes</taxon>
        <taxon>Agaricomycetidae</taxon>
        <taxon>Agaricales</taxon>
        <taxon>Marasmiineae</taxon>
        <taxon>Marasmiaceae</taxon>
        <taxon>Marasmius</taxon>
    </lineage>
</organism>
<evidence type="ECO:0000313" key="1">
    <source>
        <dbReference type="EMBL" id="KAG7088696.1"/>
    </source>
</evidence>
<dbReference type="EMBL" id="CM032188">
    <property type="protein sequence ID" value="KAG7088696.1"/>
    <property type="molecule type" value="Genomic_DNA"/>
</dbReference>
<reference evidence="1" key="1">
    <citation type="journal article" date="2021" name="Genome Biol. Evol.">
        <title>The assembled and annotated genome of the fairy-ring fungus Marasmius oreades.</title>
        <authorList>
            <person name="Hiltunen M."/>
            <person name="Ament-Velasquez S.L."/>
            <person name="Johannesson H."/>
        </authorList>
    </citation>
    <scope>NUCLEOTIDE SEQUENCE</scope>
    <source>
        <strain evidence="1">03SP1</strain>
    </source>
</reference>
<dbReference type="Proteomes" id="UP001049176">
    <property type="component" value="Chromosome 8"/>
</dbReference>
<accession>A0A9P7UQ60</accession>
<protein>
    <submittedName>
        <fullName evidence="1">Uncharacterized protein</fullName>
    </submittedName>
</protein>
<keyword evidence="2" id="KW-1185">Reference proteome</keyword>
<dbReference type="GeneID" id="66081741"/>
<dbReference type="AlphaFoldDB" id="A0A9P7UQ60"/>
<comment type="caution">
    <text evidence="1">The sequence shown here is derived from an EMBL/GenBank/DDBJ whole genome shotgun (WGS) entry which is preliminary data.</text>
</comment>
<evidence type="ECO:0000313" key="2">
    <source>
        <dbReference type="Proteomes" id="UP001049176"/>
    </source>
</evidence>
<dbReference type="RefSeq" id="XP_043005167.1">
    <property type="nucleotide sequence ID" value="XM_043157799.1"/>
</dbReference>
<name>A0A9P7UQ60_9AGAR</name>
<sequence>MAVTLLGTDKVGPCVFPPSVLPVSKRGTASFEAAAGRLRLLKWHCTPPLRPSPTQYFTSLPKAMPAYQA</sequence>